<evidence type="ECO:0000313" key="2">
    <source>
        <dbReference type="EMBL" id="MDY0409325.1"/>
    </source>
</evidence>
<organism evidence="2 3">
    <name type="scientific">Paracerasibacillus soli</name>
    <dbReference type="NCBI Taxonomy" id="480284"/>
    <lineage>
        <taxon>Bacteria</taxon>
        <taxon>Bacillati</taxon>
        <taxon>Bacillota</taxon>
        <taxon>Bacilli</taxon>
        <taxon>Bacillales</taxon>
        <taxon>Bacillaceae</taxon>
        <taxon>Paracerasibacillus</taxon>
    </lineage>
</organism>
<evidence type="ECO:0000313" key="3">
    <source>
        <dbReference type="Proteomes" id="UP001275315"/>
    </source>
</evidence>
<keyword evidence="3" id="KW-1185">Reference proteome</keyword>
<dbReference type="EMBL" id="JAWDIQ010000002">
    <property type="protein sequence ID" value="MDY0409325.1"/>
    <property type="molecule type" value="Genomic_DNA"/>
</dbReference>
<keyword evidence="1" id="KW-0472">Membrane</keyword>
<proteinExistence type="predicted"/>
<gene>
    <name evidence="2" type="ORF">RWD45_13045</name>
</gene>
<dbReference type="RefSeq" id="WP_320380121.1">
    <property type="nucleotide sequence ID" value="NZ_JAWDIQ010000002.1"/>
</dbReference>
<reference evidence="2 3" key="1">
    <citation type="submission" date="2023-10" db="EMBL/GenBank/DDBJ databases">
        <title>Virgibacillus soli CC-YMP-6 genome.</title>
        <authorList>
            <person name="Miliotis G."/>
            <person name="Sengupta P."/>
            <person name="Hameed A."/>
            <person name="Chuvochina M."/>
            <person name="Mcdonagh F."/>
            <person name="Simpson A.C."/>
            <person name="Singh N.K."/>
            <person name="Rekha P.D."/>
            <person name="Raman K."/>
            <person name="Hugenholtz P."/>
            <person name="Venkateswaran K."/>
        </authorList>
    </citation>
    <scope>NUCLEOTIDE SEQUENCE [LARGE SCALE GENOMIC DNA]</scope>
    <source>
        <strain evidence="2 3">CC-YMP-6</strain>
    </source>
</reference>
<keyword evidence="1" id="KW-0812">Transmembrane</keyword>
<feature type="transmembrane region" description="Helical" evidence="1">
    <location>
        <begin position="29"/>
        <end position="46"/>
    </location>
</feature>
<comment type="caution">
    <text evidence="2">The sequence shown here is derived from an EMBL/GenBank/DDBJ whole genome shotgun (WGS) entry which is preliminary data.</text>
</comment>
<dbReference type="Proteomes" id="UP001275315">
    <property type="component" value="Unassembled WGS sequence"/>
</dbReference>
<feature type="transmembrane region" description="Helical" evidence="1">
    <location>
        <begin position="5"/>
        <end position="23"/>
    </location>
</feature>
<sequence length="110" mass="13409">MKINLFLLAAVLILYIVYYFFIWLTSLNIYQWFIIISLILACMMLRRKYKHKKRMREAEERREYLERQSNLKDLMKMDWLEFEKYICDLFIQLGFEASLTSATGDVEKTS</sequence>
<evidence type="ECO:0000256" key="1">
    <source>
        <dbReference type="SAM" id="Phobius"/>
    </source>
</evidence>
<accession>A0ABU5CSW0</accession>
<keyword evidence="1" id="KW-1133">Transmembrane helix</keyword>
<name>A0ABU5CSW0_9BACI</name>
<protein>
    <submittedName>
        <fullName evidence="2">Uncharacterized protein</fullName>
    </submittedName>
</protein>